<sequence>MHEISSAPRVRGKLYIPANSATAPYTVDITPESAGWAESSLHVVDLDRTESITRSTGDTEVMILPLAGGGAVDCGDETFELSPRASVFDGPADMVYLGTGQTYTLRGHGRVAICGARAARSYPNRRVAAADVAVELRGAGNCSRQVHNFGTATAFEADSLIACEVITPGGNWSSYPAHKHDENTDVETQLEEIYYFEIDDSPAGTPGFGYHRVYGTPQRPIEVLEEVRSGDVVLVPHGYHGPSIAAPGHHMYYLNVMAGSGPERAWRICDDPDHTWLRSSWEHQSVDPRLPFTAYEGA</sequence>
<dbReference type="Pfam" id="PF04962">
    <property type="entry name" value="KduI"/>
    <property type="match status" value="1"/>
</dbReference>
<dbReference type="Gene3D" id="2.60.120.10">
    <property type="entry name" value="Jelly Rolls"/>
    <property type="match status" value="2"/>
</dbReference>
<dbReference type="PANTHER" id="PTHR39193">
    <property type="entry name" value="5-DEOXY-GLUCURONATE ISOMERASE"/>
    <property type="match status" value="1"/>
</dbReference>
<keyword evidence="1" id="KW-0413">Isomerase</keyword>
<dbReference type="InterPro" id="IPR011051">
    <property type="entry name" value="RmlC_Cupin_sf"/>
</dbReference>
<dbReference type="SUPFAM" id="SSF51182">
    <property type="entry name" value="RmlC-like cupins"/>
    <property type="match status" value="1"/>
</dbReference>
<gene>
    <name evidence="2" type="ORF">RMCB_3742</name>
</gene>
<dbReference type="Proteomes" id="UP000069620">
    <property type="component" value="Unassembled WGS sequence"/>
</dbReference>
<evidence type="ECO:0000256" key="1">
    <source>
        <dbReference type="ARBA" id="ARBA00023235"/>
    </source>
</evidence>
<evidence type="ECO:0000313" key="3">
    <source>
        <dbReference type="Proteomes" id="UP000069620"/>
    </source>
</evidence>
<dbReference type="NCBIfam" id="TIGR04378">
    <property type="entry name" value="myo_inos_iolB"/>
    <property type="match status" value="1"/>
</dbReference>
<dbReference type="PIRSF" id="PIRSF036628">
    <property type="entry name" value="IolB"/>
    <property type="match status" value="1"/>
</dbReference>
<dbReference type="STRING" id="146020.RMCB_3742"/>
<protein>
    <submittedName>
        <fullName evidence="2">Myo-inositol catabolism IolB domain-containing protein</fullName>
    </submittedName>
</protein>
<dbReference type="GO" id="GO:0008880">
    <property type="term" value="F:glucuronate isomerase activity"/>
    <property type="evidence" value="ECO:0007669"/>
    <property type="project" value="InterPro"/>
</dbReference>
<dbReference type="AlphaFoldDB" id="A0A100W196"/>
<dbReference type="PANTHER" id="PTHR39193:SF1">
    <property type="entry name" value="5-DEOXY-GLUCURONATE ISOMERASE"/>
    <property type="match status" value="1"/>
</dbReference>
<dbReference type="InterPro" id="IPR024203">
    <property type="entry name" value="Deoxy-glucuronate_isom_IolB"/>
</dbReference>
<dbReference type="EMBL" id="BCSX01000034">
    <property type="protein sequence ID" value="GAS89646.1"/>
    <property type="molecule type" value="Genomic_DNA"/>
</dbReference>
<comment type="caution">
    <text evidence="2">The sequence shown here is derived from an EMBL/GenBank/DDBJ whole genome shotgun (WGS) entry which is preliminary data.</text>
</comment>
<reference evidence="3" key="1">
    <citation type="journal article" date="2016" name="Genome Announc.">
        <title>Draft Genome Sequences of Five Rapidly Growing Mycobacterium Species, M. thermoresistibile, M. fortuitum subsp. acetamidolyticum, M. canariasense, M. brisbanense, and M. novocastrense.</title>
        <authorList>
            <person name="Katahira K."/>
            <person name="Ogura Y."/>
            <person name="Gotoh Y."/>
            <person name="Hayashi T."/>
        </authorList>
    </citation>
    <scope>NUCLEOTIDE SEQUENCE [LARGE SCALE GENOMIC DNA]</scope>
    <source>
        <strain evidence="3">JCM15654</strain>
    </source>
</reference>
<proteinExistence type="predicted"/>
<organism evidence="2 3">
    <name type="scientific">Mycolicibacterium brisbanense</name>
    <dbReference type="NCBI Taxonomy" id="146020"/>
    <lineage>
        <taxon>Bacteria</taxon>
        <taxon>Bacillati</taxon>
        <taxon>Actinomycetota</taxon>
        <taxon>Actinomycetes</taxon>
        <taxon>Mycobacteriales</taxon>
        <taxon>Mycobacteriaceae</taxon>
        <taxon>Mycolicibacterium</taxon>
    </lineage>
</organism>
<keyword evidence="3" id="KW-1185">Reference proteome</keyword>
<evidence type="ECO:0000313" key="2">
    <source>
        <dbReference type="EMBL" id="GAS89646.1"/>
    </source>
</evidence>
<accession>A0A100W196</accession>
<dbReference type="GO" id="GO:0019310">
    <property type="term" value="P:inositol catabolic process"/>
    <property type="evidence" value="ECO:0007669"/>
    <property type="project" value="InterPro"/>
</dbReference>
<reference evidence="3" key="2">
    <citation type="submission" date="2016-02" db="EMBL/GenBank/DDBJ databases">
        <title>Draft genome sequence of five rapidly growing Mycobacterium species.</title>
        <authorList>
            <person name="Katahira K."/>
            <person name="Gotou Y."/>
            <person name="Iida K."/>
            <person name="Ogura Y."/>
            <person name="Hayashi T."/>
        </authorList>
    </citation>
    <scope>NUCLEOTIDE SEQUENCE [LARGE SCALE GENOMIC DNA]</scope>
    <source>
        <strain evidence="3">JCM15654</strain>
    </source>
</reference>
<dbReference type="InterPro" id="IPR014710">
    <property type="entry name" value="RmlC-like_jellyroll"/>
</dbReference>
<dbReference type="InterPro" id="IPR021120">
    <property type="entry name" value="KduI/IolB_isomerase"/>
</dbReference>
<name>A0A100W196_9MYCO</name>